<comment type="caution">
    <text evidence="7">The sequence shown here is derived from an EMBL/GenBank/DDBJ whole genome shotgun (WGS) entry which is preliminary data.</text>
</comment>
<feature type="repeat" description="WD" evidence="3">
    <location>
        <begin position="1614"/>
        <end position="1655"/>
    </location>
</feature>
<dbReference type="InterPro" id="IPR027417">
    <property type="entry name" value="P-loop_NTPase"/>
</dbReference>
<dbReference type="Pfam" id="PF22739">
    <property type="entry name" value="NA-iREase3"/>
    <property type="match status" value="1"/>
</dbReference>
<dbReference type="Gene3D" id="3.60.21.10">
    <property type="match status" value="1"/>
</dbReference>
<dbReference type="PROSITE" id="PS50294">
    <property type="entry name" value="WD_REPEATS_REGION"/>
    <property type="match status" value="11"/>
</dbReference>
<dbReference type="InterPro" id="IPR015943">
    <property type="entry name" value="WD40/YVTN_repeat-like_dom_sf"/>
</dbReference>
<dbReference type="SUPFAM" id="SSF56300">
    <property type="entry name" value="Metallo-dependent phosphatases"/>
    <property type="match status" value="1"/>
</dbReference>
<feature type="region of interest" description="Disordered" evidence="4">
    <location>
        <begin position="140"/>
        <end position="185"/>
    </location>
</feature>
<feature type="repeat" description="WD" evidence="3">
    <location>
        <begin position="1436"/>
        <end position="1469"/>
    </location>
</feature>
<feature type="repeat" description="WD" evidence="3">
    <location>
        <begin position="1228"/>
        <end position="1268"/>
    </location>
</feature>
<dbReference type="InterPro" id="IPR007111">
    <property type="entry name" value="NACHT_NTPase"/>
</dbReference>
<dbReference type="Proteomes" id="UP000272400">
    <property type="component" value="Unassembled WGS sequence"/>
</dbReference>
<dbReference type="InterPro" id="IPR035897">
    <property type="entry name" value="Toll_tir_struct_dom_sf"/>
</dbReference>
<dbReference type="InterPro" id="IPR019775">
    <property type="entry name" value="WD40_repeat_CS"/>
</dbReference>
<sequence length="1884" mass="201760">MTTGQRTDVFVSYSPADERWAAWIAWELEDAGYRTMMQAWDFVPGTNFIDFMDRGVSEAQVVVAVLSSNYLRSRYGRMEWQAAIRASPDDPSAKLITVRLEDCELEGLLSTITYVDLVGVPDEETARDLLLTRVRQAVEGRAKPAERPPGPFAPVPAEPLPAEGARPARRAPSAQPGFPSGAADAAAGPDRVTVLHLAGPRFGRTLAAEPFDAAELQERVAADLAELHAKPDLVVVTGDLTESGSRRECAEAAAFLTGLRAQLGLEPHRIIVVPGVRDVTKAASRSYFELCDADDVEPQPPYWPKWRHFAGLFAELYRGLDGTVFDSAQPWTLFTVPELRLAVAGLNSTMAVSHRAGEDHGQVGHAQAAWFAGRLRGLGEDWLRVGVVAHSPETDSPGRLRDADLLGRIVVPSLDLVLHGGTGAAADLPSGAAVFPSPAPGRLQVLTVDHTGVTVARLGAEPVRVERPGLLRRRPPPPAVPAPRPAADDPPGPAEVLLDQITEACETRFPGARVRRVAADPPHLLVTRMEDGFVRQFRIGAHPGTVGEAEIAEFLRHVHAGGDAHGSELVHLGEPPSRELREDALRRGVRLRSLTEFQGLLDLSAYVAGQTARLEADPLYPPGMYVPQRFRELDGGDSTAVREGLVAEMLRMLGADHGRFLLLLGDFGRGKTFSLREVARRIPRELPSLIPILIELRALDKAQSVEALVAAHLAAHGEELIDLRAFRYMLRQGRIVLLFDGFDELVTRVTYDRAADHLETLLAAAEGEAKIVVASRTQHFKSHAQVFTALGERVGTVPNRRVWGVEPFTPAQIRAYLGNRYRDEGAADRRMALLRGVEELLGLAQNPRMLGFIADLPEERLRLVAQARRTVSAAHLYQEILTSWLAHEERRMRGIPGSPDGLSLADLWLAAGTLALRLWETGESHLRLDELGEVAETLSGLAETDMSPGQTTHAVGAGGLLVRSDDGMFGFIHGSVPEWLVARRIADDLAAGADPAPLGRRALSQLSVDFLCDLADPEACRRWTAEVLADPSAGDVQRANAVKISTRLRTPPRTDLRGANLQGEDLSYRNLSEVDLTGADLTDAHLVGADLTRAVLRGASLAGARLDEARLTGADLTGADLSRARLVGTDLRDAVVTGGTWTRAALIATRGGAAERVGPRGAAVVPGDPVDAQFAPAAMGIPFGFHFQNSRIPAPVSYSPDGSTVAFGAEDGSVLLCDSRTGLPLRTLRGHHDRAYAVVHAGDDLLVTGAADGTLRIWDAATGRAHGPGERRVIEVHPDGVWPVVADGTRLAAGAADGVVRLWDLTVEDGPYLSLPGHDAPVYTCAFSPDGAWIVTGDSRGTVRVWTARGEPAHRIEGDGPVYRLLFTDEGQLATCDSLGKVRLWDLPSGAVLREFSGHTGRVYALCSRGSLLVSGDTDGGVRLWDLSGRNPSRSLTGHTGAIYNALLDPSGELLATSDSDGAIFLWDVAGAEGVWPASFGRRARVLSGHRGAVWPPVFRPDGGQLATVSNDGTARLWDTATGAGRHTLRGHGRRITTVTFSPDGSTLATAGNDGVVRLWDPATGAPAGTPLTGEADRLTSVVFSPDGQRLGTATNDGGVQLRQAATGAFERELSVGTDHVWAQAFSPSGDILATANDDDTVRLWYHTTGREVGNLDAHRGRVRCIDFSPDGARVATGCDDRLVRIWDTATGALLHTLEGHGDRVYQVVFDPSGALLASASNDGTARLWNAATGATLRSLGGHAGRLWTVAFSPDGGTLATAGDDLVIRLWDAATGEPIAALTGHTRRVWSVAFSPDGDLLASGGDDGTVILWTVPPDPSRAALRCTLLGLAEGWAMVAPDGRYKHEGAVTGQFWWSAGLCRFEPGEMDEHLPSVRRLPVEEPL</sequence>
<dbReference type="InterPro" id="IPR011047">
    <property type="entry name" value="Quinoprotein_ADH-like_sf"/>
</dbReference>
<dbReference type="InterPro" id="IPR020472">
    <property type="entry name" value="WD40_PAC1"/>
</dbReference>
<dbReference type="Gene3D" id="3.40.50.300">
    <property type="entry name" value="P-loop containing nucleotide triphosphate hydrolases"/>
    <property type="match status" value="1"/>
</dbReference>
<evidence type="ECO:0000256" key="2">
    <source>
        <dbReference type="ARBA" id="ARBA00022737"/>
    </source>
</evidence>
<dbReference type="Gene3D" id="2.130.10.10">
    <property type="entry name" value="YVTN repeat-like/Quinoprotein amine dehydrogenase"/>
    <property type="match status" value="5"/>
</dbReference>
<feature type="repeat" description="WD" evidence="3">
    <location>
        <begin position="1487"/>
        <end position="1528"/>
    </location>
</feature>
<evidence type="ECO:0000313" key="8">
    <source>
        <dbReference type="Proteomes" id="UP000272400"/>
    </source>
</evidence>
<feature type="repeat" description="WD" evidence="3">
    <location>
        <begin position="1315"/>
        <end position="1346"/>
    </location>
</feature>
<dbReference type="Pfam" id="PF00805">
    <property type="entry name" value="Pentapeptide"/>
    <property type="match status" value="2"/>
</dbReference>
<feature type="repeat" description="WD" evidence="3">
    <location>
        <begin position="1740"/>
        <end position="1781"/>
    </location>
</feature>
<dbReference type="SUPFAM" id="SSF52540">
    <property type="entry name" value="P-loop containing nucleoside triphosphate hydrolases"/>
    <property type="match status" value="1"/>
</dbReference>
<dbReference type="Gene3D" id="2.160.20.80">
    <property type="entry name" value="E3 ubiquitin-protein ligase SopA"/>
    <property type="match status" value="1"/>
</dbReference>
<keyword evidence="8" id="KW-1185">Reference proteome</keyword>
<accession>A0A3N1CRT1</accession>
<dbReference type="PROSITE" id="PS50082">
    <property type="entry name" value="WD_REPEATS_2"/>
    <property type="match status" value="12"/>
</dbReference>
<evidence type="ECO:0000256" key="1">
    <source>
        <dbReference type="ARBA" id="ARBA00022574"/>
    </source>
</evidence>
<evidence type="ECO:0000256" key="3">
    <source>
        <dbReference type="PROSITE-ProRule" id="PRU00221"/>
    </source>
</evidence>
<dbReference type="PRINTS" id="PR00320">
    <property type="entry name" value="GPROTEINBRPT"/>
</dbReference>
<dbReference type="InterPro" id="IPR011041">
    <property type="entry name" value="Quinoprot_gluc/sorb_DH_b-prop"/>
</dbReference>
<protein>
    <submittedName>
        <fullName evidence="7">WD40 repeat protein</fullName>
    </submittedName>
</protein>
<feature type="domain" description="NACHT" evidence="6">
    <location>
        <begin position="659"/>
        <end position="777"/>
    </location>
</feature>
<feature type="repeat" description="WD" evidence="3">
    <location>
        <begin position="1529"/>
        <end position="1570"/>
    </location>
</feature>
<dbReference type="RefSeq" id="WP_123663631.1">
    <property type="nucleotide sequence ID" value="NZ_RJKE01000001.1"/>
</dbReference>
<feature type="compositionally biased region" description="Pro residues" evidence="4">
    <location>
        <begin position="476"/>
        <end position="492"/>
    </location>
</feature>
<feature type="repeat" description="WD" evidence="3">
    <location>
        <begin position="1782"/>
        <end position="1815"/>
    </location>
</feature>
<dbReference type="GO" id="GO:0007165">
    <property type="term" value="P:signal transduction"/>
    <property type="evidence" value="ECO:0007669"/>
    <property type="project" value="InterPro"/>
</dbReference>
<dbReference type="SUPFAM" id="SSF141571">
    <property type="entry name" value="Pentapeptide repeat-like"/>
    <property type="match status" value="1"/>
</dbReference>
<name>A0A3N1CRT1_9ACTN</name>
<dbReference type="Pfam" id="PF00400">
    <property type="entry name" value="WD40"/>
    <property type="match status" value="12"/>
</dbReference>
<feature type="repeat" description="WD" evidence="3">
    <location>
        <begin position="1656"/>
        <end position="1697"/>
    </location>
</feature>
<dbReference type="SMART" id="SM00320">
    <property type="entry name" value="WD40"/>
    <property type="match status" value="15"/>
</dbReference>
<dbReference type="SUPFAM" id="SSF50952">
    <property type="entry name" value="Soluble quinoprotein glucose dehydrogenase"/>
    <property type="match status" value="1"/>
</dbReference>
<feature type="compositionally biased region" description="Low complexity" evidence="4">
    <location>
        <begin position="160"/>
        <end position="185"/>
    </location>
</feature>
<feature type="repeat" description="WD" evidence="3">
    <location>
        <begin position="1698"/>
        <end position="1739"/>
    </location>
</feature>
<dbReference type="Pfam" id="PF13676">
    <property type="entry name" value="TIR_2"/>
    <property type="match status" value="1"/>
</dbReference>
<proteinExistence type="predicted"/>
<dbReference type="InterPro" id="IPR054571">
    <property type="entry name" value="NA-iREase3_dom"/>
</dbReference>
<dbReference type="SUPFAM" id="SSF52200">
    <property type="entry name" value="Toll/Interleukin receptor TIR domain"/>
    <property type="match status" value="1"/>
</dbReference>
<dbReference type="SUPFAM" id="SSF50998">
    <property type="entry name" value="Quinoprotein alcohol dehydrogenase-like"/>
    <property type="match status" value="2"/>
</dbReference>
<evidence type="ECO:0000259" key="5">
    <source>
        <dbReference type="PROSITE" id="PS50104"/>
    </source>
</evidence>
<feature type="compositionally biased region" description="Pro residues" evidence="4">
    <location>
        <begin position="147"/>
        <end position="159"/>
    </location>
</feature>
<evidence type="ECO:0000313" key="7">
    <source>
        <dbReference type="EMBL" id="ROO84032.1"/>
    </source>
</evidence>
<dbReference type="PROSITE" id="PS50104">
    <property type="entry name" value="TIR"/>
    <property type="match status" value="1"/>
</dbReference>
<dbReference type="SMART" id="SM00255">
    <property type="entry name" value="TIR"/>
    <property type="match status" value="1"/>
</dbReference>
<dbReference type="Pfam" id="PF05729">
    <property type="entry name" value="NACHT"/>
    <property type="match status" value="1"/>
</dbReference>
<dbReference type="InterPro" id="IPR001680">
    <property type="entry name" value="WD40_rpt"/>
</dbReference>
<feature type="region of interest" description="Disordered" evidence="4">
    <location>
        <begin position="469"/>
        <end position="492"/>
    </location>
</feature>
<feature type="repeat" description="WD" evidence="3">
    <location>
        <begin position="1396"/>
        <end position="1435"/>
    </location>
</feature>
<feature type="repeat" description="WD" evidence="3">
    <location>
        <begin position="1287"/>
        <end position="1305"/>
    </location>
</feature>
<organism evidence="7 8">
    <name type="scientific">Actinocorallia herbida</name>
    <dbReference type="NCBI Taxonomy" id="58109"/>
    <lineage>
        <taxon>Bacteria</taxon>
        <taxon>Bacillati</taxon>
        <taxon>Actinomycetota</taxon>
        <taxon>Actinomycetes</taxon>
        <taxon>Streptosporangiales</taxon>
        <taxon>Thermomonosporaceae</taxon>
        <taxon>Actinocorallia</taxon>
    </lineage>
</organism>
<dbReference type="CDD" id="cd00200">
    <property type="entry name" value="WD40"/>
    <property type="match status" value="2"/>
</dbReference>
<reference evidence="7 8" key="1">
    <citation type="submission" date="2018-11" db="EMBL/GenBank/DDBJ databases">
        <title>Sequencing the genomes of 1000 actinobacteria strains.</title>
        <authorList>
            <person name="Klenk H.-P."/>
        </authorList>
    </citation>
    <scope>NUCLEOTIDE SEQUENCE [LARGE SCALE GENOMIC DNA]</scope>
    <source>
        <strain evidence="7 8">DSM 44254</strain>
    </source>
</reference>
<keyword evidence="2" id="KW-0677">Repeat</keyword>
<dbReference type="InterPro" id="IPR029052">
    <property type="entry name" value="Metallo-depent_PP-like"/>
</dbReference>
<dbReference type="EMBL" id="RJKE01000001">
    <property type="protein sequence ID" value="ROO84032.1"/>
    <property type="molecule type" value="Genomic_DNA"/>
</dbReference>
<dbReference type="InterPro" id="IPR000157">
    <property type="entry name" value="TIR_dom"/>
</dbReference>
<keyword evidence="1 3" id="KW-0853">WD repeat</keyword>
<dbReference type="InterPro" id="IPR053299">
    <property type="entry name" value="ASTRA_WD_repeat"/>
</dbReference>
<dbReference type="PROSITE" id="PS50837">
    <property type="entry name" value="NACHT"/>
    <property type="match status" value="1"/>
</dbReference>
<dbReference type="InterPro" id="IPR001646">
    <property type="entry name" value="5peptide_repeat"/>
</dbReference>
<gene>
    <name evidence="7" type="ORF">EDD29_1544</name>
</gene>
<dbReference type="PROSITE" id="PS00678">
    <property type="entry name" value="WD_REPEATS_1"/>
    <property type="match status" value="8"/>
</dbReference>
<evidence type="ECO:0000259" key="6">
    <source>
        <dbReference type="PROSITE" id="PS50837"/>
    </source>
</evidence>
<feature type="domain" description="TIR" evidence="5">
    <location>
        <begin position="5"/>
        <end position="138"/>
    </location>
</feature>
<dbReference type="PANTHER" id="PTHR44156">
    <property type="entry name" value="SUPERNUMERARY LIMBS, ISOFORM B-RELATED"/>
    <property type="match status" value="1"/>
</dbReference>
<dbReference type="Gene3D" id="3.40.50.10140">
    <property type="entry name" value="Toll/interleukin-1 receptor homology (TIR) domain"/>
    <property type="match status" value="1"/>
</dbReference>
<dbReference type="OrthoDB" id="414967at2"/>
<evidence type="ECO:0000256" key="4">
    <source>
        <dbReference type="SAM" id="MobiDB-lite"/>
    </source>
</evidence>